<dbReference type="OrthoDB" id="443450at2759"/>
<organism evidence="2 3">
    <name type="scientific">Polarella glacialis</name>
    <name type="common">Dinoflagellate</name>
    <dbReference type="NCBI Taxonomy" id="89957"/>
    <lineage>
        <taxon>Eukaryota</taxon>
        <taxon>Sar</taxon>
        <taxon>Alveolata</taxon>
        <taxon>Dinophyceae</taxon>
        <taxon>Suessiales</taxon>
        <taxon>Suessiaceae</taxon>
        <taxon>Polarella</taxon>
    </lineage>
</organism>
<feature type="non-terminal residue" evidence="2">
    <location>
        <position position="148"/>
    </location>
</feature>
<feature type="compositionally biased region" description="Low complexity" evidence="1">
    <location>
        <begin position="29"/>
        <end position="59"/>
    </location>
</feature>
<dbReference type="AlphaFoldDB" id="A0A813F888"/>
<dbReference type="EMBL" id="CAJNNV010022126">
    <property type="protein sequence ID" value="CAE8607820.1"/>
    <property type="molecule type" value="Genomic_DNA"/>
</dbReference>
<evidence type="ECO:0000256" key="1">
    <source>
        <dbReference type="SAM" id="MobiDB-lite"/>
    </source>
</evidence>
<accession>A0A813F888</accession>
<proteinExistence type="predicted"/>
<feature type="region of interest" description="Disordered" evidence="1">
    <location>
        <begin position="29"/>
        <end position="76"/>
    </location>
</feature>
<name>A0A813F888_POLGL</name>
<evidence type="ECO:0000313" key="3">
    <source>
        <dbReference type="Proteomes" id="UP000654075"/>
    </source>
</evidence>
<comment type="caution">
    <text evidence="2">The sequence shown here is derived from an EMBL/GenBank/DDBJ whole genome shotgun (WGS) entry which is preliminary data.</text>
</comment>
<evidence type="ECO:0000313" key="2">
    <source>
        <dbReference type="EMBL" id="CAE8607820.1"/>
    </source>
</evidence>
<keyword evidence="3" id="KW-1185">Reference proteome</keyword>
<reference evidence="2" key="1">
    <citation type="submission" date="2021-02" db="EMBL/GenBank/DDBJ databases">
        <authorList>
            <person name="Dougan E. K."/>
            <person name="Rhodes N."/>
            <person name="Thang M."/>
            <person name="Chan C."/>
        </authorList>
    </citation>
    <scope>NUCLEOTIDE SEQUENCE</scope>
</reference>
<sequence>VFDDGGGTMLEPGVRRLLVCGSSEIQRQRAAAMARRPPAVGSSLAPVPAASAPSQGPPARQEDFSPAKKPQIVSGAVGQKSDPWAVLQTMAWPANINMWGTLQKVIWAGHPKLKPGWIRVMSKSRKEEYYLRLRDKETTFSLADVLQE</sequence>
<dbReference type="Proteomes" id="UP000654075">
    <property type="component" value="Unassembled WGS sequence"/>
</dbReference>
<protein>
    <submittedName>
        <fullName evidence="2">Uncharacterized protein</fullName>
    </submittedName>
</protein>
<gene>
    <name evidence="2" type="ORF">PGLA1383_LOCUS25726</name>
</gene>